<dbReference type="EMBL" id="MDZA01000195">
    <property type="protein sequence ID" value="OGX90131.1"/>
    <property type="molecule type" value="Genomic_DNA"/>
</dbReference>
<protein>
    <submittedName>
        <fullName evidence="2">Uncharacterized protein</fullName>
    </submittedName>
</protein>
<gene>
    <name evidence="2" type="ORF">BEN49_23815</name>
</gene>
<sequence>MGAVGAVAAGAGAVVDGASAGTVVAVSSAFLAPQAVSKPSSPASANWEREVGFMKESQG</sequence>
<feature type="compositionally biased region" description="Basic and acidic residues" evidence="1">
    <location>
        <begin position="47"/>
        <end position="59"/>
    </location>
</feature>
<dbReference type="AlphaFoldDB" id="A0A1G1TGX5"/>
<comment type="caution">
    <text evidence="2">The sequence shown here is derived from an EMBL/GenBank/DDBJ whole genome shotgun (WGS) entry which is preliminary data.</text>
</comment>
<accession>A0A1G1TGX5</accession>
<feature type="region of interest" description="Disordered" evidence="1">
    <location>
        <begin position="36"/>
        <end position="59"/>
    </location>
</feature>
<evidence type="ECO:0000313" key="3">
    <source>
        <dbReference type="Proteomes" id="UP000177506"/>
    </source>
</evidence>
<organism evidence="2 3">
    <name type="scientific">Hymenobacter coccineus</name>
    <dbReference type="NCBI Taxonomy" id="1908235"/>
    <lineage>
        <taxon>Bacteria</taxon>
        <taxon>Pseudomonadati</taxon>
        <taxon>Bacteroidota</taxon>
        <taxon>Cytophagia</taxon>
        <taxon>Cytophagales</taxon>
        <taxon>Hymenobacteraceae</taxon>
        <taxon>Hymenobacter</taxon>
    </lineage>
</organism>
<evidence type="ECO:0000313" key="2">
    <source>
        <dbReference type="EMBL" id="OGX90131.1"/>
    </source>
</evidence>
<keyword evidence="3" id="KW-1185">Reference proteome</keyword>
<reference evidence="2 3" key="1">
    <citation type="submission" date="2016-08" db="EMBL/GenBank/DDBJ databases">
        <title>Hymenobacter coccineus sp. nov., Hymenobacter lapidarius sp. nov. and Hymenobacter glacialis sp. nov., isolated from Antarctic soil.</title>
        <authorList>
            <person name="Sedlacek I."/>
            <person name="Kralova S."/>
            <person name="Kyrova K."/>
            <person name="Maslanova I."/>
            <person name="Stankova E."/>
            <person name="Vrbovska V."/>
            <person name="Nemec M."/>
            <person name="Bartak M."/>
            <person name="Svec P."/>
            <person name="Busse H.-J."/>
            <person name="Pantucek R."/>
        </authorList>
    </citation>
    <scope>NUCLEOTIDE SEQUENCE [LARGE SCALE GENOMIC DNA]</scope>
    <source>
        <strain evidence="2 3">CCM 8649</strain>
    </source>
</reference>
<dbReference type="Proteomes" id="UP000177506">
    <property type="component" value="Unassembled WGS sequence"/>
</dbReference>
<name>A0A1G1TGX5_9BACT</name>
<proteinExistence type="predicted"/>
<evidence type="ECO:0000256" key="1">
    <source>
        <dbReference type="SAM" id="MobiDB-lite"/>
    </source>
</evidence>